<feature type="transmembrane region" description="Helical" evidence="7">
    <location>
        <begin position="100"/>
        <end position="118"/>
    </location>
</feature>
<reference evidence="8 9" key="1">
    <citation type="submission" date="2020-02" db="EMBL/GenBank/DDBJ databases">
        <authorList>
            <person name="Ma Q."/>
            <person name="Huang Y."/>
            <person name="Song X."/>
            <person name="Pei D."/>
        </authorList>
    </citation>
    <scope>NUCLEOTIDE SEQUENCE [LARGE SCALE GENOMIC DNA]</scope>
    <source>
        <strain evidence="8">Sxm20200214</strain>
        <tissue evidence="8">Leaf</tissue>
    </source>
</reference>
<keyword evidence="5 7" id="KW-0472">Membrane</keyword>
<evidence type="ECO:0000313" key="9">
    <source>
        <dbReference type="Proteomes" id="UP000886595"/>
    </source>
</evidence>
<dbReference type="GO" id="GO:0005737">
    <property type="term" value="C:cytoplasm"/>
    <property type="evidence" value="ECO:0007669"/>
    <property type="project" value="UniProtKB-ARBA"/>
</dbReference>
<feature type="compositionally biased region" description="Low complexity" evidence="6">
    <location>
        <begin position="27"/>
        <end position="42"/>
    </location>
</feature>
<feature type="transmembrane region" description="Helical" evidence="7">
    <location>
        <begin position="236"/>
        <end position="260"/>
    </location>
</feature>
<dbReference type="EMBL" id="JAAMPC010000001">
    <property type="protein sequence ID" value="KAG2334485.1"/>
    <property type="molecule type" value="Genomic_DNA"/>
</dbReference>
<dbReference type="PANTHER" id="PTHR31621:SF63">
    <property type="entry name" value="(RAPE) HYPOTHETICAL PROTEIN"/>
    <property type="match status" value="1"/>
</dbReference>
<gene>
    <name evidence="8" type="ORF">Bca52824_005665</name>
</gene>
<feature type="region of interest" description="Disordered" evidence="6">
    <location>
        <begin position="1"/>
        <end position="51"/>
    </location>
</feature>
<keyword evidence="9" id="KW-1185">Reference proteome</keyword>
<dbReference type="OrthoDB" id="762629at2759"/>
<evidence type="ECO:0000256" key="2">
    <source>
        <dbReference type="ARBA" id="ARBA00008707"/>
    </source>
</evidence>
<keyword evidence="4 7" id="KW-1133">Transmembrane helix</keyword>
<feature type="transmembrane region" description="Helical" evidence="7">
    <location>
        <begin position="214"/>
        <end position="230"/>
    </location>
</feature>
<feature type="compositionally biased region" description="Pro residues" evidence="6">
    <location>
        <begin position="17"/>
        <end position="26"/>
    </location>
</feature>
<accession>A0A8X7WSN9</accession>
<comment type="subcellular location">
    <subcellularLocation>
        <location evidence="1">Membrane</location>
        <topology evidence="1">Multi-pass membrane protein</topology>
    </subcellularLocation>
</comment>
<protein>
    <submittedName>
        <fullName evidence="8">Uncharacterized protein</fullName>
    </submittedName>
</protein>
<dbReference type="GO" id="GO:0010256">
    <property type="term" value="P:endomembrane system organization"/>
    <property type="evidence" value="ECO:0007669"/>
    <property type="project" value="TreeGrafter"/>
</dbReference>
<dbReference type="PANTHER" id="PTHR31621">
    <property type="entry name" value="PROTEIN DMP3"/>
    <property type="match status" value="1"/>
</dbReference>
<evidence type="ECO:0000256" key="7">
    <source>
        <dbReference type="SAM" id="Phobius"/>
    </source>
</evidence>
<proteinExistence type="inferred from homology"/>
<organism evidence="8 9">
    <name type="scientific">Brassica carinata</name>
    <name type="common">Ethiopian mustard</name>
    <name type="synonym">Abyssinian cabbage</name>
    <dbReference type="NCBI Taxonomy" id="52824"/>
    <lineage>
        <taxon>Eukaryota</taxon>
        <taxon>Viridiplantae</taxon>
        <taxon>Streptophyta</taxon>
        <taxon>Embryophyta</taxon>
        <taxon>Tracheophyta</taxon>
        <taxon>Spermatophyta</taxon>
        <taxon>Magnoliopsida</taxon>
        <taxon>eudicotyledons</taxon>
        <taxon>Gunneridae</taxon>
        <taxon>Pentapetalae</taxon>
        <taxon>rosids</taxon>
        <taxon>malvids</taxon>
        <taxon>Brassicales</taxon>
        <taxon>Brassicaceae</taxon>
        <taxon>Brassiceae</taxon>
        <taxon>Brassica</taxon>
    </lineage>
</organism>
<evidence type="ECO:0000256" key="1">
    <source>
        <dbReference type="ARBA" id="ARBA00004141"/>
    </source>
</evidence>
<comment type="similarity">
    <text evidence="2">Belongs to the plant DMP1 protein family.</text>
</comment>
<feature type="transmembrane region" description="Helical" evidence="7">
    <location>
        <begin position="68"/>
        <end position="88"/>
    </location>
</feature>
<evidence type="ECO:0000313" key="8">
    <source>
        <dbReference type="EMBL" id="KAG2334485.1"/>
    </source>
</evidence>
<dbReference type="Pfam" id="PF05078">
    <property type="entry name" value="DUF679"/>
    <property type="match status" value="1"/>
</dbReference>
<evidence type="ECO:0000256" key="6">
    <source>
        <dbReference type="SAM" id="MobiDB-lite"/>
    </source>
</evidence>
<dbReference type="Proteomes" id="UP000886595">
    <property type="component" value="Unassembled WGS sequence"/>
</dbReference>
<keyword evidence="3 7" id="KW-0812">Transmembrane</keyword>
<name>A0A8X7WSN9_BRACI</name>
<comment type="caution">
    <text evidence="8">The sequence shown here is derived from an EMBL/GenBank/DDBJ whole genome shotgun (WGS) entry which is preliminary data.</text>
</comment>
<sequence length="261" mass="28791">MEKTEESVGIRVYTPKKPSPSPPSRSPKPLLISSLPSLPAGAAAGGGRGRKRRMVAQGVQKTVSKTSMIVNFLPTGTLLMFEMVLPSIYRDGDCNGINTLMIHLLLLLCATSCFFFHFTDSFKAADEKIYYGFVTPRGLAVFMKPPPPEFGGGGDAFAEAEIPVTDERYKLKVNDFVHAVMSVLVFMAIAFSDRRVTRCLVPGKQKEMDQVMESFPLMVGIVCSALFLVFRPLDVVLDACLLDFSFKYVLCVCVFVLLFCM</sequence>
<evidence type="ECO:0000256" key="5">
    <source>
        <dbReference type="ARBA" id="ARBA00023136"/>
    </source>
</evidence>
<dbReference type="AlphaFoldDB" id="A0A8X7WSN9"/>
<dbReference type="InterPro" id="IPR007770">
    <property type="entry name" value="DMP"/>
</dbReference>
<evidence type="ECO:0000256" key="4">
    <source>
        <dbReference type="ARBA" id="ARBA00022989"/>
    </source>
</evidence>
<dbReference type="GO" id="GO:0016020">
    <property type="term" value="C:membrane"/>
    <property type="evidence" value="ECO:0007669"/>
    <property type="project" value="UniProtKB-SubCell"/>
</dbReference>
<evidence type="ECO:0000256" key="3">
    <source>
        <dbReference type="ARBA" id="ARBA00022692"/>
    </source>
</evidence>